<accession>A0A1Y2BRJ4</accession>
<organism evidence="3 4">
    <name type="scientific">Neocallimastix californiae</name>
    <dbReference type="NCBI Taxonomy" id="1754190"/>
    <lineage>
        <taxon>Eukaryota</taxon>
        <taxon>Fungi</taxon>
        <taxon>Fungi incertae sedis</taxon>
        <taxon>Chytridiomycota</taxon>
        <taxon>Chytridiomycota incertae sedis</taxon>
        <taxon>Neocallimastigomycetes</taxon>
        <taxon>Neocallimastigales</taxon>
        <taxon>Neocallimastigaceae</taxon>
        <taxon>Neocallimastix</taxon>
    </lineage>
</organism>
<dbReference type="Gene3D" id="1.10.510.10">
    <property type="entry name" value="Transferase(Phosphotransferase) domain 1"/>
    <property type="match status" value="2"/>
</dbReference>
<dbReference type="InterPro" id="IPR000719">
    <property type="entry name" value="Prot_kinase_dom"/>
</dbReference>
<evidence type="ECO:0000259" key="2">
    <source>
        <dbReference type="PROSITE" id="PS50011"/>
    </source>
</evidence>
<comment type="caution">
    <text evidence="3">The sequence shown here is derived from an EMBL/GenBank/DDBJ whole genome shotgun (WGS) entry which is preliminary data.</text>
</comment>
<dbReference type="STRING" id="1754190.A0A1Y2BRJ4"/>
<evidence type="ECO:0000256" key="1">
    <source>
        <dbReference type="PROSITE-ProRule" id="PRU10141"/>
    </source>
</evidence>
<dbReference type="OrthoDB" id="2105532at2759"/>
<dbReference type="Proteomes" id="UP000193920">
    <property type="component" value="Unassembled WGS sequence"/>
</dbReference>
<feature type="binding site" evidence="1">
    <location>
        <position position="52"/>
    </location>
    <ligand>
        <name>ATP</name>
        <dbReference type="ChEBI" id="CHEBI:30616"/>
    </ligand>
</feature>
<evidence type="ECO:0000313" key="3">
    <source>
        <dbReference type="EMBL" id="ORY37371.1"/>
    </source>
</evidence>
<dbReference type="InterPro" id="IPR011009">
    <property type="entry name" value="Kinase-like_dom_sf"/>
</dbReference>
<feature type="domain" description="Protein kinase" evidence="2">
    <location>
        <begin position="23"/>
        <end position="398"/>
    </location>
</feature>
<dbReference type="PROSITE" id="PS50011">
    <property type="entry name" value="PROTEIN_KINASE_DOM"/>
    <property type="match status" value="1"/>
</dbReference>
<dbReference type="GO" id="GO:0005524">
    <property type="term" value="F:ATP binding"/>
    <property type="evidence" value="ECO:0007669"/>
    <property type="project" value="UniProtKB-UniRule"/>
</dbReference>
<protein>
    <submittedName>
        <fullName evidence="3">Kinase-like protein</fullName>
    </submittedName>
</protein>
<dbReference type="GO" id="GO:0004672">
    <property type="term" value="F:protein kinase activity"/>
    <property type="evidence" value="ECO:0007669"/>
    <property type="project" value="InterPro"/>
</dbReference>
<name>A0A1Y2BRJ4_9FUNG</name>
<dbReference type="AlphaFoldDB" id="A0A1Y2BRJ4"/>
<dbReference type="SMART" id="SM00220">
    <property type="entry name" value="S_TKc"/>
    <property type="match status" value="1"/>
</dbReference>
<evidence type="ECO:0000313" key="4">
    <source>
        <dbReference type="Proteomes" id="UP000193920"/>
    </source>
</evidence>
<dbReference type="PANTHER" id="PTHR11909">
    <property type="entry name" value="CASEIN KINASE-RELATED"/>
    <property type="match status" value="1"/>
</dbReference>
<keyword evidence="1" id="KW-0067">ATP-binding</keyword>
<dbReference type="EMBL" id="MCOG01000143">
    <property type="protein sequence ID" value="ORY37371.1"/>
    <property type="molecule type" value="Genomic_DNA"/>
</dbReference>
<keyword evidence="1" id="KW-0547">Nucleotide-binding</keyword>
<sequence length="451" mass="52134">MVVFNDSSLLTEGQILEGKYHRYRVGKLIGKGSSARIFSGVNLENGKQVAMKIEYTHSGSTHLHHEYSMYRSLEGIHGIPKIYEICKKNEDVIIVMEYLGPSIEWLFKYCNKRFSLKTVCMIGKRMVSLIRSVHNRGIIFRDIKPENFLIGNIPGAVEPTPINSSATHYEINKHLSITSIRVSDDSDGSKPVFKELEKKYGTANTSNNEVNNSFYKHTRSSSVYSLIEPPSAKDRSSLQSFNRSNSIVDHDDPLLLPLQIKAASKIYIMDFGLAEYYRDMKTNVHKPRSLRFPCGTPRFMSRNTHMCEQQSRRDDLESIGYVLIYFLCHGRLPWQGYKADTMEELISKIWAKKSKITIEKLCKGYPKQFEMYLRYVRNLGFTETPNYQYLIGLFDKVLENIGEVDDGMFDWILQGKEGYVIPEVHRSKRDSITRWCKEVWSSISKKKIDVY</sequence>
<dbReference type="PROSITE" id="PS00107">
    <property type="entry name" value="PROTEIN_KINASE_ATP"/>
    <property type="match status" value="1"/>
</dbReference>
<gene>
    <name evidence="3" type="ORF">LY90DRAFT_386536</name>
</gene>
<keyword evidence="3" id="KW-0808">Transferase</keyword>
<dbReference type="InterPro" id="IPR050235">
    <property type="entry name" value="CK1_Ser-Thr_kinase"/>
</dbReference>
<dbReference type="CDD" id="cd14016">
    <property type="entry name" value="STKc_CK1"/>
    <property type="match status" value="1"/>
</dbReference>
<dbReference type="SUPFAM" id="SSF56112">
    <property type="entry name" value="Protein kinase-like (PK-like)"/>
    <property type="match status" value="1"/>
</dbReference>
<keyword evidence="4" id="KW-1185">Reference proteome</keyword>
<dbReference type="Pfam" id="PF00069">
    <property type="entry name" value="Pkinase"/>
    <property type="match status" value="1"/>
</dbReference>
<dbReference type="InterPro" id="IPR017441">
    <property type="entry name" value="Protein_kinase_ATP_BS"/>
</dbReference>
<keyword evidence="3" id="KW-0418">Kinase</keyword>
<reference evidence="3 4" key="1">
    <citation type="submission" date="2016-08" db="EMBL/GenBank/DDBJ databases">
        <title>A Parts List for Fungal Cellulosomes Revealed by Comparative Genomics.</title>
        <authorList>
            <consortium name="DOE Joint Genome Institute"/>
            <person name="Haitjema C.H."/>
            <person name="Gilmore S.P."/>
            <person name="Henske J.K."/>
            <person name="Solomon K.V."/>
            <person name="De Groot R."/>
            <person name="Kuo A."/>
            <person name="Mondo S.J."/>
            <person name="Salamov A.A."/>
            <person name="Labutti K."/>
            <person name="Zhao Z."/>
            <person name="Chiniquy J."/>
            <person name="Barry K."/>
            <person name="Brewer H.M."/>
            <person name="Purvine S.O."/>
            <person name="Wright A.T."/>
            <person name="Boxma B."/>
            <person name="Van Alen T."/>
            <person name="Hackstein J.H."/>
            <person name="Baker S.E."/>
            <person name="Grigoriev I.V."/>
            <person name="O'Malley M.A."/>
        </authorList>
    </citation>
    <scope>NUCLEOTIDE SEQUENCE [LARGE SCALE GENOMIC DNA]</scope>
    <source>
        <strain evidence="3 4">G1</strain>
    </source>
</reference>
<proteinExistence type="predicted"/>